<evidence type="ECO:0000313" key="2">
    <source>
        <dbReference type="EMBL" id="RDV07590.1"/>
    </source>
</evidence>
<organism evidence="2 3">
    <name type="scientific">Sphingorhabdus pulchriflava</name>
    <dbReference type="NCBI Taxonomy" id="2292257"/>
    <lineage>
        <taxon>Bacteria</taxon>
        <taxon>Pseudomonadati</taxon>
        <taxon>Pseudomonadota</taxon>
        <taxon>Alphaproteobacteria</taxon>
        <taxon>Sphingomonadales</taxon>
        <taxon>Sphingomonadaceae</taxon>
        <taxon>Sphingorhabdus</taxon>
    </lineage>
</organism>
<name>A0A371BJ35_9SPHN</name>
<dbReference type="OrthoDB" id="9778494at2"/>
<dbReference type="InterPro" id="IPR019734">
    <property type="entry name" value="TPR_rpt"/>
</dbReference>
<dbReference type="Gene3D" id="1.25.40.10">
    <property type="entry name" value="Tetratricopeptide repeat domain"/>
    <property type="match status" value="2"/>
</dbReference>
<dbReference type="EMBL" id="QRGP01000001">
    <property type="protein sequence ID" value="RDV07590.1"/>
    <property type="molecule type" value="Genomic_DNA"/>
</dbReference>
<evidence type="ECO:0000256" key="1">
    <source>
        <dbReference type="SAM" id="SignalP"/>
    </source>
</evidence>
<feature type="chain" id="PRO_5016959838" evidence="1">
    <location>
        <begin position="27"/>
        <end position="593"/>
    </location>
</feature>
<keyword evidence="3" id="KW-1185">Reference proteome</keyword>
<comment type="caution">
    <text evidence="2">The sequence shown here is derived from an EMBL/GenBank/DDBJ whole genome shotgun (WGS) entry which is preliminary data.</text>
</comment>
<dbReference type="PANTHER" id="PTHR45588">
    <property type="entry name" value="TPR DOMAIN-CONTAINING PROTEIN"/>
    <property type="match status" value="1"/>
</dbReference>
<keyword evidence="1" id="KW-0732">Signal</keyword>
<dbReference type="SUPFAM" id="SSF48452">
    <property type="entry name" value="TPR-like"/>
    <property type="match status" value="2"/>
</dbReference>
<feature type="signal peptide" evidence="1">
    <location>
        <begin position="1"/>
        <end position="26"/>
    </location>
</feature>
<gene>
    <name evidence="2" type="ORF">DXH95_09725</name>
</gene>
<dbReference type="Pfam" id="PF14559">
    <property type="entry name" value="TPR_19"/>
    <property type="match status" value="1"/>
</dbReference>
<protein>
    <submittedName>
        <fullName evidence="2">Tetratricopeptide repeat protein</fullName>
    </submittedName>
</protein>
<dbReference type="PANTHER" id="PTHR45588:SF1">
    <property type="entry name" value="WW DOMAIN-CONTAINING PROTEIN"/>
    <property type="match status" value="1"/>
</dbReference>
<dbReference type="RefSeq" id="WP_115549134.1">
    <property type="nucleotide sequence ID" value="NZ_QRGP01000001.1"/>
</dbReference>
<accession>A0A371BJ35</accession>
<sequence length="593" mass="64771">MKSFARSLLISAIPLGLLSVTPAASSRDEPAFDSLKSLRSICGQKAAQSAMRLSPAQYQMALDYARNASPAAGAVPLIQGLDKVNIPIGAANEQARKYFNQGLALTYGFNHAGAIRSFRAAQSLDPNCAMCFWGEAYAYGPNINAPMDPVQNASTMAAIDKAMALRTTASDWERALIETLTVRYSRDANADRAGLDLAYARAMQQLAVKFPENDDIAALAAESIMNTRPWDYWEVDGRTAKGDIGRAVQLIETVLGRNPDHPQAIHLYIHLLEASGNPAKAEQAADRLAKPLMPGSGHLVHMPAHLYHVIGRYRDSIDANLAAAKADEGWFARSPDSGIYRFGYYPHNVHFIVTSAQLGGEKRIALQQSERLKNILGVDVALALPWVQVIYAAPYFAHAQFSGPAEILAQPAPDARLPYAKAMWHYSRAIAAALKSDFEASEGEIAEIKKLRETVDFTSMVSAGVPAPDLLQLAEAVAQGRIAYARKRYDDAVRHYTAAAEIESRIPYMEPSYWYYPVRQSLGAAQLAEGDALSARQSFTAALVKAPNNGWALFGLAETQRRLGDRKAMRGTLNALNKAWLGKDRRALKLSRL</sequence>
<evidence type="ECO:0000313" key="3">
    <source>
        <dbReference type="Proteomes" id="UP000263833"/>
    </source>
</evidence>
<dbReference type="InterPro" id="IPR011990">
    <property type="entry name" value="TPR-like_helical_dom_sf"/>
</dbReference>
<proteinExistence type="predicted"/>
<dbReference type="AlphaFoldDB" id="A0A371BJ35"/>
<reference evidence="3" key="1">
    <citation type="submission" date="2018-08" db="EMBL/GenBank/DDBJ databases">
        <authorList>
            <person name="Kim S.-J."/>
            <person name="Jung G.-Y."/>
        </authorList>
    </citation>
    <scope>NUCLEOTIDE SEQUENCE [LARGE SCALE GENOMIC DNA]</scope>
    <source>
        <strain evidence="3">GY_G</strain>
    </source>
</reference>
<dbReference type="Proteomes" id="UP000263833">
    <property type="component" value="Unassembled WGS sequence"/>
</dbReference>
<dbReference type="SMART" id="SM00028">
    <property type="entry name" value="TPR"/>
    <property type="match status" value="3"/>
</dbReference>